<dbReference type="InterPro" id="IPR050175">
    <property type="entry name" value="Complex_I_Subunit_2"/>
</dbReference>
<dbReference type="GO" id="GO:0005743">
    <property type="term" value="C:mitochondrial inner membrane"/>
    <property type="evidence" value="ECO:0007669"/>
    <property type="project" value="UniProtKB-SubCell"/>
</dbReference>
<feature type="transmembrane region" description="Helical" evidence="18">
    <location>
        <begin position="274"/>
        <end position="294"/>
    </location>
</feature>
<evidence type="ECO:0000259" key="19">
    <source>
        <dbReference type="Pfam" id="PF00361"/>
    </source>
</evidence>
<evidence type="ECO:0000256" key="11">
    <source>
        <dbReference type="ARBA" id="ARBA00022989"/>
    </source>
</evidence>
<evidence type="ECO:0000256" key="12">
    <source>
        <dbReference type="ARBA" id="ARBA00023027"/>
    </source>
</evidence>
<dbReference type="GO" id="GO:0008137">
    <property type="term" value="F:NADH dehydrogenase (ubiquinone) activity"/>
    <property type="evidence" value="ECO:0007669"/>
    <property type="project" value="UniProtKB-EC"/>
</dbReference>
<comment type="similarity">
    <text evidence="2">Belongs to the complex I subunit 2 family.</text>
</comment>
<dbReference type="Pfam" id="PF00361">
    <property type="entry name" value="Proton_antipo_M"/>
    <property type="match status" value="1"/>
</dbReference>
<evidence type="ECO:0000256" key="8">
    <source>
        <dbReference type="ARBA" id="ARBA00022792"/>
    </source>
</evidence>
<sequence length="360" mass="39373">MKMWGYFMNWAHSVGLFGFSFALGIILGWSSGGILGCWAAMELCSLALMPVLSGSSVSESDGALVYFCLQAFGSFMIFLGSLFLNASAYPVSVFLSSTLLCGGLFLKLGAFPISFWVPRVMSVMSWFGCFMVSVPQKFLPLLILNETMVLTGPGGLGKMLGWVEVVACITAMSATVMSVGVKDLRVLFSFSSIIQSCFMMVVACSDFSLTLFYLLTYGVICWGFCFSMNWLGVYSASCASRMGKLDKEMFGFSVGCYALSFAGLPPFLGFGLKAVFIRGCVEMFPVGCTILTLLSVVSMYFYYDIFISCVLGSWSGIYSFWVGLRSQYLLESRIVVFFSVLIINSFGGFMFLILAGVLHM</sequence>
<evidence type="ECO:0000256" key="5">
    <source>
        <dbReference type="ARBA" id="ARBA00022448"/>
    </source>
</evidence>
<feature type="domain" description="NADH:quinone oxidoreductase/Mrp antiporter transmembrane" evidence="19">
    <location>
        <begin position="38"/>
        <end position="291"/>
    </location>
</feature>
<feature type="transmembrane region" description="Helical" evidence="18">
    <location>
        <begin position="120"/>
        <end position="139"/>
    </location>
</feature>
<gene>
    <name evidence="20" type="primary">nad2</name>
</gene>
<feature type="transmembrane region" description="Helical" evidence="18">
    <location>
        <begin position="249"/>
        <end position="268"/>
    </location>
</feature>
<feature type="transmembrane region" description="Helical" evidence="18">
    <location>
        <begin position="159"/>
        <end position="179"/>
    </location>
</feature>
<evidence type="ECO:0000256" key="1">
    <source>
        <dbReference type="ARBA" id="ARBA00004448"/>
    </source>
</evidence>
<keyword evidence="8" id="KW-0999">Mitochondrion inner membrane</keyword>
<dbReference type="GO" id="GO:0006120">
    <property type="term" value="P:mitochondrial electron transport, NADH to ubiquinone"/>
    <property type="evidence" value="ECO:0007669"/>
    <property type="project" value="TreeGrafter"/>
</dbReference>
<keyword evidence="12" id="KW-0520">NAD</keyword>
<evidence type="ECO:0000256" key="9">
    <source>
        <dbReference type="ARBA" id="ARBA00022967"/>
    </source>
</evidence>
<protein>
    <recommendedName>
        <fullName evidence="4">NADH-ubiquinone oxidoreductase chain 2</fullName>
        <ecNumber evidence="3">7.1.1.2</ecNumber>
    </recommendedName>
    <alternativeName>
        <fullName evidence="16">NADH dehydrogenase subunit 2</fullName>
    </alternativeName>
</protein>
<feature type="transmembrane region" description="Helical" evidence="18">
    <location>
        <begin position="214"/>
        <end position="237"/>
    </location>
</feature>
<proteinExistence type="inferred from homology"/>
<reference evidence="20" key="2">
    <citation type="submission" date="2023-01" db="EMBL/GenBank/DDBJ databases">
        <authorList>
            <person name="Ma P."/>
            <person name="Wang H."/>
            <person name="Liu Y."/>
        </authorList>
    </citation>
    <scope>NUCLEOTIDE SEQUENCE</scope>
</reference>
<keyword evidence="5" id="KW-0813">Transport</keyword>
<evidence type="ECO:0000256" key="3">
    <source>
        <dbReference type="ARBA" id="ARBA00012944"/>
    </source>
</evidence>
<dbReference type="PANTHER" id="PTHR46552">
    <property type="entry name" value="NADH-UBIQUINONE OXIDOREDUCTASE CHAIN 2"/>
    <property type="match status" value="1"/>
</dbReference>
<name>A0AA49X7L5_9BIVA</name>
<feature type="transmembrane region" description="Helical" evidence="18">
    <location>
        <begin position="89"/>
        <end position="108"/>
    </location>
</feature>
<feature type="transmembrane region" description="Helical" evidence="18">
    <location>
        <begin position="33"/>
        <end position="52"/>
    </location>
</feature>
<dbReference type="PANTHER" id="PTHR46552:SF1">
    <property type="entry name" value="NADH-UBIQUINONE OXIDOREDUCTASE CHAIN 2"/>
    <property type="match status" value="1"/>
</dbReference>
<feature type="transmembrane region" description="Helical" evidence="18">
    <location>
        <begin position="186"/>
        <end position="208"/>
    </location>
</feature>
<evidence type="ECO:0000256" key="15">
    <source>
        <dbReference type="ARBA" id="ARBA00023136"/>
    </source>
</evidence>
<evidence type="ECO:0000256" key="14">
    <source>
        <dbReference type="ARBA" id="ARBA00023128"/>
    </source>
</evidence>
<evidence type="ECO:0000256" key="16">
    <source>
        <dbReference type="ARBA" id="ARBA00031028"/>
    </source>
</evidence>
<evidence type="ECO:0000256" key="17">
    <source>
        <dbReference type="ARBA" id="ARBA00049551"/>
    </source>
</evidence>
<evidence type="ECO:0000256" key="2">
    <source>
        <dbReference type="ARBA" id="ARBA00007012"/>
    </source>
</evidence>
<keyword evidence="11 18" id="KW-1133">Transmembrane helix</keyword>
<evidence type="ECO:0000256" key="13">
    <source>
        <dbReference type="ARBA" id="ARBA00023075"/>
    </source>
</evidence>
<reference evidence="20" key="1">
    <citation type="journal article" date="2023" name="Int J Biol">
        <title>Comparative analysis of the mitochondrial genomes of the family Mactridae (Mollusca: Venerida) and their phylogenetic implications.</title>
        <authorList>
            <person name="Ma P."/>
            <person name="Liu Y."/>
            <person name="Wang J."/>
            <person name="Chen Y."/>
            <person name="Zhang Z."/>
            <person name="Zhang T."/>
            <person name="Wang H."/>
        </authorList>
    </citation>
    <scope>NUCLEOTIDE SEQUENCE</scope>
</reference>
<evidence type="ECO:0000256" key="4">
    <source>
        <dbReference type="ARBA" id="ARBA00021008"/>
    </source>
</evidence>
<keyword evidence="9" id="KW-1278">Translocase</keyword>
<evidence type="ECO:0000256" key="7">
    <source>
        <dbReference type="ARBA" id="ARBA00022692"/>
    </source>
</evidence>
<accession>A0AA49X7L5</accession>
<comment type="catalytic activity">
    <reaction evidence="17">
        <text>a ubiquinone + NADH + 5 H(+)(in) = a ubiquinol + NAD(+) + 4 H(+)(out)</text>
        <dbReference type="Rhea" id="RHEA:29091"/>
        <dbReference type="Rhea" id="RHEA-COMP:9565"/>
        <dbReference type="Rhea" id="RHEA-COMP:9566"/>
        <dbReference type="ChEBI" id="CHEBI:15378"/>
        <dbReference type="ChEBI" id="CHEBI:16389"/>
        <dbReference type="ChEBI" id="CHEBI:17976"/>
        <dbReference type="ChEBI" id="CHEBI:57540"/>
        <dbReference type="ChEBI" id="CHEBI:57945"/>
        <dbReference type="EC" id="7.1.1.2"/>
    </reaction>
</comment>
<geneLocation type="mitochondrion" evidence="20"/>
<evidence type="ECO:0000256" key="18">
    <source>
        <dbReference type="SAM" id="Phobius"/>
    </source>
</evidence>
<feature type="transmembrane region" description="Helical" evidence="18">
    <location>
        <begin position="334"/>
        <end position="358"/>
    </location>
</feature>
<keyword evidence="6" id="KW-0679">Respiratory chain</keyword>
<keyword evidence="13" id="KW-0830">Ubiquinone</keyword>
<keyword evidence="15 18" id="KW-0472">Membrane</keyword>
<dbReference type="EC" id="7.1.1.2" evidence="3"/>
<keyword evidence="14 20" id="KW-0496">Mitochondrion</keyword>
<dbReference type="EMBL" id="OQ197853">
    <property type="protein sequence ID" value="WLK25952.1"/>
    <property type="molecule type" value="Genomic_DNA"/>
</dbReference>
<evidence type="ECO:0000256" key="6">
    <source>
        <dbReference type="ARBA" id="ARBA00022660"/>
    </source>
</evidence>
<keyword evidence="7 18" id="KW-0812">Transmembrane</keyword>
<dbReference type="AlphaFoldDB" id="A0AA49X7L5"/>
<evidence type="ECO:0000256" key="10">
    <source>
        <dbReference type="ARBA" id="ARBA00022982"/>
    </source>
</evidence>
<feature type="transmembrane region" description="Helical" evidence="18">
    <location>
        <begin position="64"/>
        <end position="83"/>
    </location>
</feature>
<feature type="transmembrane region" description="Helical" evidence="18">
    <location>
        <begin position="301"/>
        <end position="322"/>
    </location>
</feature>
<comment type="subcellular location">
    <subcellularLocation>
        <location evidence="1">Mitochondrion inner membrane</location>
        <topology evidence="1">Multi-pass membrane protein</topology>
    </subcellularLocation>
</comment>
<feature type="transmembrane region" description="Helical" evidence="18">
    <location>
        <begin position="7"/>
        <end position="27"/>
    </location>
</feature>
<keyword evidence="10" id="KW-0249">Electron transport</keyword>
<evidence type="ECO:0000313" key="20">
    <source>
        <dbReference type="EMBL" id="WLK25952.1"/>
    </source>
</evidence>
<organism evidence="20">
    <name type="scientific">Raeta pulchella</name>
    <dbReference type="NCBI Taxonomy" id="2109557"/>
    <lineage>
        <taxon>Eukaryota</taxon>
        <taxon>Metazoa</taxon>
        <taxon>Spiralia</taxon>
        <taxon>Lophotrochozoa</taxon>
        <taxon>Mollusca</taxon>
        <taxon>Bivalvia</taxon>
        <taxon>Autobranchia</taxon>
        <taxon>Heteroconchia</taxon>
        <taxon>Euheterodonta</taxon>
        <taxon>Imparidentia</taxon>
        <taxon>Neoheterodontei</taxon>
        <taxon>Venerida</taxon>
        <taxon>Mactroidea</taxon>
        <taxon>Anatinellidae</taxon>
        <taxon>Raeta</taxon>
    </lineage>
</organism>
<dbReference type="InterPro" id="IPR001750">
    <property type="entry name" value="ND/Mrp_TM"/>
</dbReference>